<keyword evidence="4" id="KW-1185">Reference proteome</keyword>
<keyword evidence="2" id="KW-0812">Transmembrane</keyword>
<keyword evidence="2" id="KW-0472">Membrane</keyword>
<evidence type="ECO:0000256" key="2">
    <source>
        <dbReference type="SAM" id="Phobius"/>
    </source>
</evidence>
<dbReference type="RefSeq" id="WP_156480020.1">
    <property type="nucleotide sequence ID" value="NZ_FQXG01000005.1"/>
</dbReference>
<proteinExistence type="predicted"/>
<dbReference type="Proteomes" id="UP000184268">
    <property type="component" value="Unassembled WGS sequence"/>
</dbReference>
<feature type="compositionally biased region" description="Basic residues" evidence="1">
    <location>
        <begin position="37"/>
        <end position="54"/>
    </location>
</feature>
<keyword evidence="2" id="KW-1133">Transmembrane helix</keyword>
<accession>A0A1M5XDA7</accession>
<feature type="region of interest" description="Disordered" evidence="1">
    <location>
        <begin position="31"/>
        <end position="54"/>
    </location>
</feature>
<reference evidence="3 4" key="1">
    <citation type="submission" date="2016-11" db="EMBL/GenBank/DDBJ databases">
        <authorList>
            <person name="Jaros S."/>
            <person name="Januszkiewicz K."/>
            <person name="Wedrychowicz H."/>
        </authorList>
    </citation>
    <scope>NUCLEOTIDE SEQUENCE [LARGE SCALE GENOMIC DNA]</scope>
    <source>
        <strain evidence="3 4">DSM 16917</strain>
    </source>
</reference>
<sequence>MQLVTIVILFVLAAVVVGFLLIPRKRKHKEVVPIANHARKRKPRKRRGAQSRPA</sequence>
<dbReference type="EMBL" id="FQXG01000005">
    <property type="protein sequence ID" value="SHH97749.1"/>
    <property type="molecule type" value="Genomic_DNA"/>
</dbReference>
<protein>
    <submittedName>
        <fullName evidence="3">Uncharacterized protein</fullName>
    </submittedName>
</protein>
<organism evidence="3 4">
    <name type="scientific">Ferrimonas marina</name>
    <dbReference type="NCBI Taxonomy" id="299255"/>
    <lineage>
        <taxon>Bacteria</taxon>
        <taxon>Pseudomonadati</taxon>
        <taxon>Pseudomonadota</taxon>
        <taxon>Gammaproteobacteria</taxon>
        <taxon>Alteromonadales</taxon>
        <taxon>Ferrimonadaceae</taxon>
        <taxon>Ferrimonas</taxon>
    </lineage>
</organism>
<feature type="transmembrane region" description="Helical" evidence="2">
    <location>
        <begin position="6"/>
        <end position="22"/>
    </location>
</feature>
<name>A0A1M5XDA7_9GAMM</name>
<evidence type="ECO:0000313" key="3">
    <source>
        <dbReference type="EMBL" id="SHH97749.1"/>
    </source>
</evidence>
<gene>
    <name evidence="3" type="ORF">SAMN02745129_3449</name>
</gene>
<evidence type="ECO:0000313" key="4">
    <source>
        <dbReference type="Proteomes" id="UP000184268"/>
    </source>
</evidence>
<dbReference type="AlphaFoldDB" id="A0A1M5XDA7"/>
<evidence type="ECO:0000256" key="1">
    <source>
        <dbReference type="SAM" id="MobiDB-lite"/>
    </source>
</evidence>